<accession>A0A7X3LQY0</accession>
<organism evidence="2 3">
    <name type="scientific">Stappia sediminis</name>
    <dbReference type="NCBI Taxonomy" id="2692190"/>
    <lineage>
        <taxon>Bacteria</taxon>
        <taxon>Pseudomonadati</taxon>
        <taxon>Pseudomonadota</taxon>
        <taxon>Alphaproteobacteria</taxon>
        <taxon>Hyphomicrobiales</taxon>
        <taxon>Stappiaceae</taxon>
        <taxon>Stappia</taxon>
    </lineage>
</organism>
<feature type="domain" description="HTH cro/C1-type" evidence="1">
    <location>
        <begin position="19"/>
        <end position="75"/>
    </location>
</feature>
<dbReference type="SMART" id="SM00530">
    <property type="entry name" value="HTH_XRE"/>
    <property type="match status" value="1"/>
</dbReference>
<dbReference type="InterPro" id="IPR001387">
    <property type="entry name" value="Cro/C1-type_HTH"/>
</dbReference>
<dbReference type="PROSITE" id="PS50943">
    <property type="entry name" value="HTH_CROC1"/>
    <property type="match status" value="1"/>
</dbReference>
<keyword evidence="3" id="KW-1185">Reference proteome</keyword>
<dbReference type="GO" id="GO:0003677">
    <property type="term" value="F:DNA binding"/>
    <property type="evidence" value="ECO:0007669"/>
    <property type="project" value="InterPro"/>
</dbReference>
<name>A0A7X3LQY0_9HYPH</name>
<dbReference type="RefSeq" id="WP_160773715.1">
    <property type="nucleotide sequence ID" value="NZ_WUMV01000001.1"/>
</dbReference>
<protein>
    <submittedName>
        <fullName evidence="2">Transcriptional regulator</fullName>
    </submittedName>
</protein>
<evidence type="ECO:0000313" key="2">
    <source>
        <dbReference type="EMBL" id="MXN63459.1"/>
    </source>
</evidence>
<gene>
    <name evidence="2" type="ORF">GR183_00955</name>
</gene>
<proteinExistence type="predicted"/>
<reference evidence="2 3" key="1">
    <citation type="submission" date="2019-12" db="EMBL/GenBank/DDBJ databases">
        <authorList>
            <person name="Li M."/>
        </authorList>
    </citation>
    <scope>NUCLEOTIDE SEQUENCE [LARGE SCALE GENOMIC DNA]</scope>
    <source>
        <strain evidence="2 3">GBMRC 2046</strain>
    </source>
</reference>
<dbReference type="Proteomes" id="UP000433101">
    <property type="component" value="Unassembled WGS sequence"/>
</dbReference>
<sequence>MARPAPDKRQIAESFRARLIQLLERQSLTLSGFAKRCGLDRSALSQFLDKDGTRLPRAETLSAIAITESVSVDWLLGLSQSENALGEVAPQVGIELSGNGAHEPKLAEWHREAIGYKIRYVPATVPDLLRTDALLRYEFGEAQPALLDAKSDQTKSQLDYSRRPETDMEVVMPRQRLEDLASGSGIWGGLSRGEREAQLLYMADLLEELYPTFRLFLYDGRQHFCAPLTIFGPKRAAIYLGSMYMVVHSVDQIRALTARFDHLIRVCEVGADRVHEHIAALQIH</sequence>
<dbReference type="EMBL" id="WUMV01000001">
    <property type="protein sequence ID" value="MXN63459.1"/>
    <property type="molecule type" value="Genomic_DNA"/>
</dbReference>
<dbReference type="Gene3D" id="1.10.260.40">
    <property type="entry name" value="lambda repressor-like DNA-binding domains"/>
    <property type="match status" value="1"/>
</dbReference>
<comment type="caution">
    <text evidence="2">The sequence shown here is derived from an EMBL/GenBank/DDBJ whole genome shotgun (WGS) entry which is preliminary data.</text>
</comment>
<dbReference type="InterPro" id="IPR010982">
    <property type="entry name" value="Lambda_DNA-bd_dom_sf"/>
</dbReference>
<evidence type="ECO:0000313" key="3">
    <source>
        <dbReference type="Proteomes" id="UP000433101"/>
    </source>
</evidence>
<evidence type="ECO:0000259" key="1">
    <source>
        <dbReference type="PROSITE" id="PS50943"/>
    </source>
</evidence>
<dbReference type="AlphaFoldDB" id="A0A7X3LQY0"/>
<dbReference type="SUPFAM" id="SSF47413">
    <property type="entry name" value="lambda repressor-like DNA-binding domains"/>
    <property type="match status" value="1"/>
</dbReference>
<dbReference type="CDD" id="cd00093">
    <property type="entry name" value="HTH_XRE"/>
    <property type="match status" value="1"/>
</dbReference>